<accession>A0A0C3R503</accession>
<evidence type="ECO:0000313" key="2">
    <source>
        <dbReference type="Proteomes" id="UP000031980"/>
    </source>
</evidence>
<organism evidence="1 2">
    <name type="scientific">Sanguibacteroides justesenii</name>
    <dbReference type="NCBI Taxonomy" id="1547597"/>
    <lineage>
        <taxon>Bacteria</taxon>
        <taxon>Pseudomonadati</taxon>
        <taxon>Bacteroidota</taxon>
        <taxon>Bacteroidia</taxon>
        <taxon>Bacteroidales</taxon>
        <taxon>Porphyromonadaceae</taxon>
        <taxon>Sanguibacteroides</taxon>
    </lineage>
</organism>
<reference evidence="1 2" key="1">
    <citation type="submission" date="2014-07" db="EMBL/GenBank/DDBJ databases">
        <title>Porphyromonadaceae bacterium OUH 308042 = ATCC BAA-2681 = DSM 28342 draft genome.</title>
        <authorList>
            <person name="Sydenham T.V."/>
            <person name="Hasman H."/>
            <person name="Justensen U.S."/>
        </authorList>
    </citation>
    <scope>NUCLEOTIDE SEQUENCE [LARGE SCALE GENOMIC DNA]</scope>
    <source>
        <strain evidence="1 2">OUH 308042</strain>
    </source>
</reference>
<gene>
    <name evidence="1" type="ORF">BA92_06300</name>
</gene>
<comment type="caution">
    <text evidence="1">The sequence shown here is derived from an EMBL/GenBank/DDBJ whole genome shotgun (WGS) entry which is preliminary data.</text>
</comment>
<keyword evidence="2" id="KW-1185">Reference proteome</keyword>
<protein>
    <submittedName>
        <fullName evidence="1">Uncharacterized protein</fullName>
    </submittedName>
</protein>
<evidence type="ECO:0000313" key="1">
    <source>
        <dbReference type="EMBL" id="KIO44650.1"/>
    </source>
</evidence>
<name>A0A0C3R503_9PORP</name>
<dbReference type="Proteomes" id="UP000031980">
    <property type="component" value="Unassembled WGS sequence"/>
</dbReference>
<sequence>MSVLGMNMESKAAVVEGFTVKIKVIDPYGEPLKYELVTFATQTKPDLETRTALVMTDENGIARGYFPVSFAPCKIVCFVCIKIYGENYVGVVTIVLDDIAEVPKLIVETIRLTRPPSAILITGKMKSMGIAVLEDKRKVEFI</sequence>
<proteinExistence type="predicted"/>
<dbReference type="EMBL" id="JPIU01000038">
    <property type="protein sequence ID" value="KIO44650.1"/>
    <property type="molecule type" value="Genomic_DNA"/>
</dbReference>
<dbReference type="AlphaFoldDB" id="A0A0C3R503"/>